<name>A0ACC0MM50_RHOML</name>
<evidence type="ECO:0000313" key="2">
    <source>
        <dbReference type="Proteomes" id="UP001062846"/>
    </source>
</evidence>
<protein>
    <submittedName>
        <fullName evidence="1">Uncharacterized protein</fullName>
    </submittedName>
</protein>
<keyword evidence="2" id="KW-1185">Reference proteome</keyword>
<gene>
    <name evidence="1" type="ORF">RHMOL_Rhmol08G0073500</name>
</gene>
<comment type="caution">
    <text evidence="1">The sequence shown here is derived from an EMBL/GenBank/DDBJ whole genome shotgun (WGS) entry which is preliminary data.</text>
</comment>
<proteinExistence type="predicted"/>
<reference evidence="1" key="1">
    <citation type="submission" date="2022-02" db="EMBL/GenBank/DDBJ databases">
        <title>Plant Genome Project.</title>
        <authorList>
            <person name="Zhang R.-G."/>
        </authorList>
    </citation>
    <scope>NUCLEOTIDE SEQUENCE</scope>
    <source>
        <strain evidence="1">AT1</strain>
    </source>
</reference>
<organism evidence="1 2">
    <name type="scientific">Rhododendron molle</name>
    <name type="common">Chinese azalea</name>
    <name type="synonym">Azalea mollis</name>
    <dbReference type="NCBI Taxonomy" id="49168"/>
    <lineage>
        <taxon>Eukaryota</taxon>
        <taxon>Viridiplantae</taxon>
        <taxon>Streptophyta</taxon>
        <taxon>Embryophyta</taxon>
        <taxon>Tracheophyta</taxon>
        <taxon>Spermatophyta</taxon>
        <taxon>Magnoliopsida</taxon>
        <taxon>eudicotyledons</taxon>
        <taxon>Gunneridae</taxon>
        <taxon>Pentapetalae</taxon>
        <taxon>asterids</taxon>
        <taxon>Ericales</taxon>
        <taxon>Ericaceae</taxon>
        <taxon>Ericoideae</taxon>
        <taxon>Rhodoreae</taxon>
        <taxon>Rhododendron</taxon>
    </lineage>
</organism>
<dbReference type="Proteomes" id="UP001062846">
    <property type="component" value="Chromosome 8"/>
</dbReference>
<evidence type="ECO:0000313" key="1">
    <source>
        <dbReference type="EMBL" id="KAI8541592.1"/>
    </source>
</evidence>
<accession>A0ACC0MM50</accession>
<sequence length="153" mass="17040">MEKKKEDDHHLHAVWFAAGSTLVVAACLQRAAVVSLVEQWRVWVFLALNLLLLAILFTSTSAKVSAIHEENSSQVQDNTNYEMGKGRKPCRRRLLEADDYGSDSGRFSMVPKRGGGNSSAAAKSTADQLSKEELNERVEAFIAMFRQQLVSDR</sequence>
<dbReference type="EMBL" id="CM046395">
    <property type="protein sequence ID" value="KAI8541592.1"/>
    <property type="molecule type" value="Genomic_DNA"/>
</dbReference>